<accession>A0ACC3N5V6</accession>
<organism evidence="1 2">
    <name type="scientific">Vermiconidia calcicola</name>
    <dbReference type="NCBI Taxonomy" id="1690605"/>
    <lineage>
        <taxon>Eukaryota</taxon>
        <taxon>Fungi</taxon>
        <taxon>Dikarya</taxon>
        <taxon>Ascomycota</taxon>
        <taxon>Pezizomycotina</taxon>
        <taxon>Dothideomycetes</taxon>
        <taxon>Dothideomycetidae</taxon>
        <taxon>Mycosphaerellales</taxon>
        <taxon>Extremaceae</taxon>
        <taxon>Vermiconidia</taxon>
    </lineage>
</organism>
<proteinExistence type="predicted"/>
<comment type="caution">
    <text evidence="1">The sequence shown here is derived from an EMBL/GenBank/DDBJ whole genome shotgun (WGS) entry which is preliminary data.</text>
</comment>
<dbReference type="Proteomes" id="UP001281147">
    <property type="component" value="Unassembled WGS sequence"/>
</dbReference>
<reference evidence="1" key="1">
    <citation type="submission" date="2023-07" db="EMBL/GenBank/DDBJ databases">
        <title>Black Yeasts Isolated from many extreme environments.</title>
        <authorList>
            <person name="Coleine C."/>
            <person name="Stajich J.E."/>
            <person name="Selbmann L."/>
        </authorList>
    </citation>
    <scope>NUCLEOTIDE SEQUENCE</scope>
    <source>
        <strain evidence="1">CCFEE 5714</strain>
    </source>
</reference>
<gene>
    <name evidence="1" type="ORF">LTR37_010403</name>
</gene>
<evidence type="ECO:0000313" key="1">
    <source>
        <dbReference type="EMBL" id="KAK3710337.1"/>
    </source>
</evidence>
<keyword evidence="2" id="KW-1185">Reference proteome</keyword>
<evidence type="ECO:0000313" key="2">
    <source>
        <dbReference type="Proteomes" id="UP001281147"/>
    </source>
</evidence>
<dbReference type="EMBL" id="JAUTXU010000085">
    <property type="protein sequence ID" value="KAK3710337.1"/>
    <property type="molecule type" value="Genomic_DNA"/>
</dbReference>
<protein>
    <submittedName>
        <fullName evidence="1">Uncharacterized protein</fullName>
    </submittedName>
</protein>
<sequence>MAHVGRRQSFSFFSRGTFEYVGVASVSADYTYTIADQAPLLRSPYPLSLDVREAPRNRSSQQAQATVLPPTPAENAQGARSSRNTPQITAPPHWPPSVMSRSVTPSSTGAVDGYGEEYAGGGTRPPTGRAAQPQAVVANRVRHADGAATTPERARTRATTSRQPTGPAAIRAQRLQQASNNPVVERDDSDSDES</sequence>
<name>A0ACC3N5V6_9PEZI</name>